<organism evidence="3">
    <name type="scientific">uncultured Gemmatimonadota bacterium</name>
    <dbReference type="NCBI Taxonomy" id="203437"/>
    <lineage>
        <taxon>Bacteria</taxon>
        <taxon>Pseudomonadati</taxon>
        <taxon>Gemmatimonadota</taxon>
        <taxon>environmental samples</taxon>
    </lineage>
</organism>
<dbReference type="Pfam" id="PF13439">
    <property type="entry name" value="Glyco_transf_4"/>
    <property type="match status" value="1"/>
</dbReference>
<evidence type="ECO:0000259" key="1">
    <source>
        <dbReference type="Pfam" id="PF00534"/>
    </source>
</evidence>
<sequence>MLTTWLAPGGAERQLVRLAGGLRECGWRVRVTSAMDLEPLGEKVLVEELAALGIPPRSLRIAPGAPSPRALPRLVRELREYRPHVLTSFMFHANLLGRLAAPLARVPVVVSSVRTDNFGGALRYRLLAATDGLAHATVANSRRVADALVSRGVVAPNRIHAIPNAVPATPPPADDELSALRAELGAPAGEFVWMAVGNLFEPKDYPTLLRAFARVVEAGAPGVLRIVGRGHLEDSLRALRAELGLQERVEFLGYRPDAARLLHAADAYVLSSQSEGAPNALMEAMLAGRAVVATSVGGVPELVRDGENGLIVPPRDPDALARGMLRVARAPAEERARMGEAARAAVVASHDPTAVVDRWEKLFEDLLIVNGGRSGAAR</sequence>
<dbReference type="AlphaFoldDB" id="A0A6J4LZT2"/>
<dbReference type="Gene3D" id="3.40.50.2000">
    <property type="entry name" value="Glycogen Phosphorylase B"/>
    <property type="match status" value="2"/>
</dbReference>
<dbReference type="EMBL" id="CADCTV010000602">
    <property type="protein sequence ID" value="CAA9346325.1"/>
    <property type="molecule type" value="Genomic_DNA"/>
</dbReference>
<feature type="domain" description="Glycosyltransferase subfamily 4-like N-terminal" evidence="2">
    <location>
        <begin position="8"/>
        <end position="167"/>
    </location>
</feature>
<dbReference type="PANTHER" id="PTHR12526">
    <property type="entry name" value="GLYCOSYLTRANSFERASE"/>
    <property type="match status" value="1"/>
</dbReference>
<gene>
    <name evidence="3" type="ORF">AVDCRST_MAG89-2886</name>
</gene>
<feature type="domain" description="Glycosyl transferase family 1" evidence="1">
    <location>
        <begin position="180"/>
        <end position="343"/>
    </location>
</feature>
<dbReference type="Pfam" id="PF00534">
    <property type="entry name" value="Glycos_transf_1"/>
    <property type="match status" value="1"/>
</dbReference>
<dbReference type="GO" id="GO:0016757">
    <property type="term" value="F:glycosyltransferase activity"/>
    <property type="evidence" value="ECO:0007669"/>
    <property type="project" value="InterPro"/>
</dbReference>
<reference evidence="3" key="1">
    <citation type="submission" date="2020-02" db="EMBL/GenBank/DDBJ databases">
        <authorList>
            <person name="Meier V. D."/>
        </authorList>
    </citation>
    <scope>NUCLEOTIDE SEQUENCE</scope>
    <source>
        <strain evidence="3">AVDCRST_MAG89</strain>
    </source>
</reference>
<name>A0A6J4LZT2_9BACT</name>
<evidence type="ECO:0008006" key="4">
    <source>
        <dbReference type="Google" id="ProtNLM"/>
    </source>
</evidence>
<evidence type="ECO:0000259" key="2">
    <source>
        <dbReference type="Pfam" id="PF13439"/>
    </source>
</evidence>
<dbReference type="InterPro" id="IPR028098">
    <property type="entry name" value="Glyco_trans_4-like_N"/>
</dbReference>
<protein>
    <recommendedName>
        <fullName evidence="4">Glycosyltransferase</fullName>
    </recommendedName>
</protein>
<accession>A0A6J4LZT2</accession>
<proteinExistence type="predicted"/>
<dbReference type="InterPro" id="IPR001296">
    <property type="entry name" value="Glyco_trans_1"/>
</dbReference>
<evidence type="ECO:0000313" key="3">
    <source>
        <dbReference type="EMBL" id="CAA9346325.1"/>
    </source>
</evidence>
<dbReference type="PANTHER" id="PTHR12526:SF636">
    <property type="entry name" value="BLL3647 PROTEIN"/>
    <property type="match status" value="1"/>
</dbReference>
<dbReference type="SUPFAM" id="SSF53756">
    <property type="entry name" value="UDP-Glycosyltransferase/glycogen phosphorylase"/>
    <property type="match status" value="1"/>
</dbReference>